<keyword evidence="7" id="KW-0175">Coiled coil</keyword>
<feature type="coiled-coil region" evidence="7">
    <location>
        <begin position="319"/>
        <end position="346"/>
    </location>
</feature>
<feature type="compositionally biased region" description="Low complexity" evidence="8">
    <location>
        <begin position="186"/>
        <end position="201"/>
    </location>
</feature>
<proteinExistence type="inferred from homology"/>
<keyword evidence="5" id="KW-0206">Cytoskeleton</keyword>
<comment type="similarity">
    <text evidence="6">Belongs to the TRAFAC class myosin-kinesin ATPase superfamily. Kinesin family.</text>
</comment>
<keyword evidence="2" id="KW-0963">Cytoplasm</keyword>
<keyword evidence="3" id="KW-0493">Microtubule</keyword>
<dbReference type="GO" id="GO:0003777">
    <property type="term" value="F:microtubule motor activity"/>
    <property type="evidence" value="ECO:0007669"/>
    <property type="project" value="InterPro"/>
</dbReference>
<dbReference type="Proteomes" id="UP001151582">
    <property type="component" value="Unassembled WGS sequence"/>
</dbReference>
<feature type="compositionally biased region" description="Polar residues" evidence="8">
    <location>
        <begin position="143"/>
        <end position="165"/>
    </location>
</feature>
<evidence type="ECO:0000256" key="5">
    <source>
        <dbReference type="ARBA" id="ARBA00023212"/>
    </source>
</evidence>
<feature type="non-terminal residue" evidence="10">
    <location>
        <position position="1"/>
    </location>
</feature>
<dbReference type="GO" id="GO:0005524">
    <property type="term" value="F:ATP binding"/>
    <property type="evidence" value="ECO:0007669"/>
    <property type="project" value="InterPro"/>
</dbReference>
<keyword evidence="11" id="KW-1185">Reference proteome</keyword>
<evidence type="ECO:0000259" key="9">
    <source>
        <dbReference type="PROSITE" id="PS50067"/>
    </source>
</evidence>
<evidence type="ECO:0000256" key="4">
    <source>
        <dbReference type="ARBA" id="ARBA00023175"/>
    </source>
</evidence>
<evidence type="ECO:0000256" key="3">
    <source>
        <dbReference type="ARBA" id="ARBA00022701"/>
    </source>
</evidence>
<evidence type="ECO:0000256" key="2">
    <source>
        <dbReference type="ARBA" id="ARBA00022490"/>
    </source>
</evidence>
<dbReference type="PANTHER" id="PTHR47971">
    <property type="entry name" value="KINESIN-RELATED PROTEIN 6"/>
    <property type="match status" value="1"/>
</dbReference>
<dbReference type="InterPro" id="IPR001752">
    <property type="entry name" value="Kinesin_motor_dom"/>
</dbReference>
<dbReference type="EMBL" id="JANBQB010000846">
    <property type="protein sequence ID" value="KAJ1973330.1"/>
    <property type="molecule type" value="Genomic_DNA"/>
</dbReference>
<comment type="caution">
    <text evidence="6">Lacks conserved residue(s) required for the propagation of feature annotation.</text>
</comment>
<dbReference type="GO" id="GO:0007018">
    <property type="term" value="P:microtubule-based movement"/>
    <property type="evidence" value="ECO:0007669"/>
    <property type="project" value="InterPro"/>
</dbReference>
<comment type="caution">
    <text evidence="10">The sequence shown here is derived from an EMBL/GenBank/DDBJ whole genome shotgun (WGS) entry which is preliminary data.</text>
</comment>
<evidence type="ECO:0000313" key="10">
    <source>
        <dbReference type="EMBL" id="KAJ1973330.1"/>
    </source>
</evidence>
<dbReference type="AlphaFoldDB" id="A0A9W8EB21"/>
<organism evidence="10 11">
    <name type="scientific">Dimargaris verticillata</name>
    <dbReference type="NCBI Taxonomy" id="2761393"/>
    <lineage>
        <taxon>Eukaryota</taxon>
        <taxon>Fungi</taxon>
        <taxon>Fungi incertae sedis</taxon>
        <taxon>Zoopagomycota</taxon>
        <taxon>Kickxellomycotina</taxon>
        <taxon>Dimargaritomycetes</taxon>
        <taxon>Dimargaritales</taxon>
        <taxon>Dimargaritaceae</taxon>
        <taxon>Dimargaris</taxon>
    </lineage>
</organism>
<comment type="subcellular location">
    <subcellularLocation>
        <location evidence="1">Cytoplasm</location>
        <location evidence="1">Cytoskeleton</location>
    </subcellularLocation>
</comment>
<feature type="region of interest" description="Disordered" evidence="8">
    <location>
        <begin position="80"/>
        <end position="210"/>
    </location>
</feature>
<evidence type="ECO:0000256" key="8">
    <source>
        <dbReference type="SAM" id="MobiDB-lite"/>
    </source>
</evidence>
<name>A0A9W8EB21_9FUNG</name>
<dbReference type="PANTHER" id="PTHR47971:SF8">
    <property type="entry name" value="KINESIN-LIKE PROTEIN"/>
    <property type="match status" value="1"/>
</dbReference>
<dbReference type="OrthoDB" id="2133996at2759"/>
<feature type="compositionally biased region" description="Polar residues" evidence="8">
    <location>
        <begin position="175"/>
        <end position="185"/>
    </location>
</feature>
<dbReference type="GO" id="GO:0005874">
    <property type="term" value="C:microtubule"/>
    <property type="evidence" value="ECO:0007669"/>
    <property type="project" value="UniProtKB-KW"/>
</dbReference>
<sequence length="349" mass="38568">HTLNTLRYTDRVKEIKGDRPCEGYDDDSACLAYDTEGQGPHDDWEENDYEEYYDCDQNLEVAEHEDDLVSDSLLNEQPSFTTLGMDHYDNHKSRSRSIQHSYPSEPSPEPPAPAVSSRRYNLRQRRDSAAAPSDTARHDYALASSTRPSIPKKSSQRLYNATTAAMGNGSPAAPLSQSSARSNGASMTSRPSSLPRSTTSSGYTRAACSSTTTQLTIPNYATSVPEHSPESTPAPDDGLALDLTDIDDFVTQHRLHIRETTEHCKQETKLVASYTLGPMNGSATGIQTRHRAAQHAGNGPGQSDEDEYLAKMHSAVSYLEQLDEVLEKKQNAVVELRSKIRQLVYQSQQ</sequence>
<evidence type="ECO:0000256" key="6">
    <source>
        <dbReference type="PROSITE-ProRule" id="PRU00283"/>
    </source>
</evidence>
<dbReference type="GO" id="GO:0008017">
    <property type="term" value="F:microtubule binding"/>
    <property type="evidence" value="ECO:0007669"/>
    <property type="project" value="InterPro"/>
</dbReference>
<feature type="domain" description="Kinesin motor" evidence="9">
    <location>
        <begin position="1"/>
        <end position="15"/>
    </location>
</feature>
<evidence type="ECO:0000313" key="11">
    <source>
        <dbReference type="Proteomes" id="UP001151582"/>
    </source>
</evidence>
<evidence type="ECO:0000256" key="1">
    <source>
        <dbReference type="ARBA" id="ARBA00004245"/>
    </source>
</evidence>
<reference evidence="10" key="1">
    <citation type="submission" date="2022-07" db="EMBL/GenBank/DDBJ databases">
        <title>Phylogenomic reconstructions and comparative analyses of Kickxellomycotina fungi.</title>
        <authorList>
            <person name="Reynolds N.K."/>
            <person name="Stajich J.E."/>
            <person name="Barry K."/>
            <person name="Grigoriev I.V."/>
            <person name="Crous P."/>
            <person name="Smith M.E."/>
        </authorList>
    </citation>
    <scope>NUCLEOTIDE SEQUENCE</scope>
    <source>
        <strain evidence="10">RSA 567</strain>
    </source>
</reference>
<dbReference type="GO" id="GO:0007019">
    <property type="term" value="P:microtubule depolymerization"/>
    <property type="evidence" value="ECO:0007669"/>
    <property type="project" value="TreeGrafter"/>
</dbReference>
<protein>
    <recommendedName>
        <fullName evidence="9">Kinesin motor domain-containing protein</fullName>
    </recommendedName>
</protein>
<evidence type="ECO:0000256" key="7">
    <source>
        <dbReference type="SAM" id="Coils"/>
    </source>
</evidence>
<gene>
    <name evidence="10" type="ORF">H4R34_005112</name>
</gene>
<dbReference type="PROSITE" id="PS50067">
    <property type="entry name" value="KINESIN_MOTOR_2"/>
    <property type="match status" value="1"/>
</dbReference>
<dbReference type="InterPro" id="IPR027640">
    <property type="entry name" value="Kinesin-like_fam"/>
</dbReference>
<keyword evidence="4" id="KW-0505">Motor protein</keyword>
<accession>A0A9W8EB21</accession>